<keyword evidence="2" id="KW-0732">Signal</keyword>
<dbReference type="SUPFAM" id="SSF47090">
    <property type="entry name" value="PGBD-like"/>
    <property type="match status" value="1"/>
</dbReference>
<dbReference type="InterPro" id="IPR002477">
    <property type="entry name" value="Peptidoglycan-bd-like"/>
</dbReference>
<evidence type="ECO:0000256" key="1">
    <source>
        <dbReference type="SAM" id="MobiDB-lite"/>
    </source>
</evidence>
<dbReference type="InterPro" id="IPR036366">
    <property type="entry name" value="PGBDSf"/>
</dbReference>
<feature type="chain" id="PRO_5045788187" description="Peptidoglycan binding-like domain-containing protein" evidence="2">
    <location>
        <begin position="31"/>
        <end position="206"/>
    </location>
</feature>
<dbReference type="EMBL" id="BAAAHK010000013">
    <property type="protein sequence ID" value="GAA0953145.1"/>
    <property type="molecule type" value="Genomic_DNA"/>
</dbReference>
<name>A0ABP4BQ21_9ACTN</name>
<sequence>MALHLPSLPKLTTRKTVVIALLVISPFAVAGLAAKGAHDSSSGHPGNAAPGGAAPAVQLKAKDAAAETADRTAAAQAAAATPQCLYARVVPIGKTGWGIPMPSLWNSPSTTCNLMYGDDPFRGSNHRGDPDTAIRVLQRNLNYCYGYRLTVDGIYGSNTRGVIKAVQRRHKLAVDGIYGPKTRSAMNWRLYATKTNTWSKNCSSPL</sequence>
<accession>A0ABP4BQ21</accession>
<reference evidence="5" key="1">
    <citation type="journal article" date="2019" name="Int. J. Syst. Evol. Microbiol.">
        <title>The Global Catalogue of Microorganisms (GCM) 10K type strain sequencing project: providing services to taxonomists for standard genome sequencing and annotation.</title>
        <authorList>
            <consortium name="The Broad Institute Genomics Platform"/>
            <consortium name="The Broad Institute Genome Sequencing Center for Infectious Disease"/>
            <person name="Wu L."/>
            <person name="Ma J."/>
        </authorList>
    </citation>
    <scope>NUCLEOTIDE SEQUENCE [LARGE SCALE GENOMIC DNA]</scope>
    <source>
        <strain evidence="5">JCM 10977</strain>
    </source>
</reference>
<proteinExistence type="predicted"/>
<feature type="region of interest" description="Disordered" evidence="1">
    <location>
        <begin position="36"/>
        <end position="55"/>
    </location>
</feature>
<organism evidence="4 5">
    <name type="scientific">Kribbella koreensis</name>
    <dbReference type="NCBI Taxonomy" id="57909"/>
    <lineage>
        <taxon>Bacteria</taxon>
        <taxon>Bacillati</taxon>
        <taxon>Actinomycetota</taxon>
        <taxon>Actinomycetes</taxon>
        <taxon>Propionibacteriales</taxon>
        <taxon>Kribbellaceae</taxon>
        <taxon>Kribbella</taxon>
    </lineage>
</organism>
<evidence type="ECO:0000259" key="3">
    <source>
        <dbReference type="Pfam" id="PF01471"/>
    </source>
</evidence>
<feature type="compositionally biased region" description="Low complexity" evidence="1">
    <location>
        <begin position="45"/>
        <end position="55"/>
    </location>
</feature>
<evidence type="ECO:0000313" key="5">
    <source>
        <dbReference type="Proteomes" id="UP001500542"/>
    </source>
</evidence>
<protein>
    <recommendedName>
        <fullName evidence="3">Peptidoglycan binding-like domain-containing protein</fullName>
    </recommendedName>
</protein>
<keyword evidence="5" id="KW-1185">Reference proteome</keyword>
<gene>
    <name evidence="4" type="ORF">GCM10009554_57120</name>
</gene>
<evidence type="ECO:0000313" key="4">
    <source>
        <dbReference type="EMBL" id="GAA0953145.1"/>
    </source>
</evidence>
<dbReference type="Gene3D" id="1.10.101.10">
    <property type="entry name" value="PGBD-like superfamily/PGBD"/>
    <property type="match status" value="1"/>
</dbReference>
<dbReference type="Pfam" id="PF01471">
    <property type="entry name" value="PG_binding_1"/>
    <property type="match status" value="1"/>
</dbReference>
<dbReference type="Proteomes" id="UP001500542">
    <property type="component" value="Unassembled WGS sequence"/>
</dbReference>
<comment type="caution">
    <text evidence="4">The sequence shown here is derived from an EMBL/GenBank/DDBJ whole genome shotgun (WGS) entry which is preliminary data.</text>
</comment>
<feature type="domain" description="Peptidoglycan binding-like" evidence="3">
    <location>
        <begin position="133"/>
        <end position="186"/>
    </location>
</feature>
<dbReference type="InterPro" id="IPR036365">
    <property type="entry name" value="PGBD-like_sf"/>
</dbReference>
<feature type="signal peptide" evidence="2">
    <location>
        <begin position="1"/>
        <end position="30"/>
    </location>
</feature>
<evidence type="ECO:0000256" key="2">
    <source>
        <dbReference type="SAM" id="SignalP"/>
    </source>
</evidence>
<dbReference type="RefSeq" id="WP_343976710.1">
    <property type="nucleotide sequence ID" value="NZ_BAAAHK010000013.1"/>
</dbReference>